<gene>
    <name evidence="1" type="ORF">QE369_004754</name>
</gene>
<evidence type="ECO:0000313" key="2">
    <source>
        <dbReference type="Proteomes" id="UP001255601"/>
    </source>
</evidence>
<sequence length="106" mass="11938">MMAGENAVDWSHELDCLRFSVPGHGALCAMHRLAFKALMTEVPTEETCRAYFIANSEVFLAAARSKIERMNIPFERSLHINSRDLRRSMSAEGAQGPARLCRVLDR</sequence>
<protein>
    <recommendedName>
        <fullName evidence="3">DUF1488 domain-containing protein</fullName>
    </recommendedName>
</protein>
<evidence type="ECO:0008006" key="3">
    <source>
        <dbReference type="Google" id="ProtNLM"/>
    </source>
</evidence>
<dbReference type="EMBL" id="JAVIZC010000003">
    <property type="protein sequence ID" value="MDR6104557.1"/>
    <property type="molecule type" value="Genomic_DNA"/>
</dbReference>
<evidence type="ECO:0000313" key="1">
    <source>
        <dbReference type="EMBL" id="MDR6104557.1"/>
    </source>
</evidence>
<organism evidence="1 2">
    <name type="scientific">Agrobacterium larrymoorei</name>
    <dbReference type="NCBI Taxonomy" id="160699"/>
    <lineage>
        <taxon>Bacteria</taxon>
        <taxon>Pseudomonadati</taxon>
        <taxon>Pseudomonadota</taxon>
        <taxon>Alphaproteobacteria</taxon>
        <taxon>Hyphomicrobiales</taxon>
        <taxon>Rhizobiaceae</taxon>
        <taxon>Rhizobium/Agrobacterium group</taxon>
        <taxon>Agrobacterium</taxon>
    </lineage>
</organism>
<dbReference type="AlphaFoldDB" id="A0AAJ2BGN0"/>
<comment type="caution">
    <text evidence="1">The sequence shown here is derived from an EMBL/GenBank/DDBJ whole genome shotgun (WGS) entry which is preliminary data.</text>
</comment>
<name>A0AAJ2BGN0_9HYPH</name>
<reference evidence="1" key="1">
    <citation type="submission" date="2023-08" db="EMBL/GenBank/DDBJ databases">
        <title>Functional and genomic diversity of the sorghum phyllosphere microbiome.</title>
        <authorList>
            <person name="Shade A."/>
        </authorList>
    </citation>
    <scope>NUCLEOTIDE SEQUENCE</scope>
    <source>
        <strain evidence="1">SORGH_AS_0974</strain>
    </source>
</reference>
<dbReference type="Proteomes" id="UP001255601">
    <property type="component" value="Unassembled WGS sequence"/>
</dbReference>
<accession>A0AAJ2BGN0</accession>
<proteinExistence type="predicted"/>